<dbReference type="Proteomes" id="UP001298681">
    <property type="component" value="Unassembled WGS sequence"/>
</dbReference>
<evidence type="ECO:0000313" key="2">
    <source>
        <dbReference type="EMBL" id="MCG4611090.1"/>
    </source>
</evidence>
<gene>
    <name evidence="2" type="ORF">L0P57_09125</name>
</gene>
<dbReference type="EMBL" id="JAKNHQ010000011">
    <property type="protein sequence ID" value="MCG4611090.1"/>
    <property type="molecule type" value="Genomic_DNA"/>
</dbReference>
<name>A0ABS9MJW8_9FIRM</name>
<keyword evidence="1" id="KW-0812">Transmembrane</keyword>
<organism evidence="2 3">
    <name type="scientific">Anaeromassilibacillus senegalensis</name>
    <dbReference type="NCBI Taxonomy" id="1673717"/>
    <lineage>
        <taxon>Bacteria</taxon>
        <taxon>Bacillati</taxon>
        <taxon>Bacillota</taxon>
        <taxon>Clostridia</taxon>
        <taxon>Eubacteriales</taxon>
        <taxon>Acutalibacteraceae</taxon>
        <taxon>Anaeromassilibacillus</taxon>
    </lineage>
</organism>
<keyword evidence="1" id="KW-1133">Transmembrane helix</keyword>
<sequence length="162" mass="18509">MSRIKSIRYILSILLLFVAAVSVYFSLYTLSTIRPVSDYKDMGVYTFIPNEVYPKQVRNTATGRARRMHPTKTVYVVCYQATGSPEYKYRYEAGSIESAAQRLLVDGKPIRRRVLTIPQKDTYITIDAAETIESYSTKQKPLALSWPEPPRPIFWSGSSQVL</sequence>
<proteinExistence type="predicted"/>
<keyword evidence="3" id="KW-1185">Reference proteome</keyword>
<reference evidence="2 3" key="1">
    <citation type="submission" date="2022-01" db="EMBL/GenBank/DDBJ databases">
        <title>Collection of gut derived symbiotic bacterial strains cultured from healthy donors.</title>
        <authorList>
            <person name="Lin H."/>
            <person name="Kohout C."/>
            <person name="Waligurski E."/>
            <person name="Pamer E.G."/>
        </authorList>
    </citation>
    <scope>NUCLEOTIDE SEQUENCE [LARGE SCALE GENOMIC DNA]</scope>
    <source>
        <strain evidence="2 3">DFI.7.58</strain>
    </source>
</reference>
<protein>
    <submittedName>
        <fullName evidence="2">Uncharacterized protein</fullName>
    </submittedName>
</protein>
<evidence type="ECO:0000256" key="1">
    <source>
        <dbReference type="SAM" id="Phobius"/>
    </source>
</evidence>
<keyword evidence="1" id="KW-0472">Membrane</keyword>
<dbReference type="RefSeq" id="WP_191521098.1">
    <property type="nucleotide sequence ID" value="NZ_JAKNHQ010000011.1"/>
</dbReference>
<evidence type="ECO:0000313" key="3">
    <source>
        <dbReference type="Proteomes" id="UP001298681"/>
    </source>
</evidence>
<feature type="transmembrane region" description="Helical" evidence="1">
    <location>
        <begin position="7"/>
        <end position="27"/>
    </location>
</feature>
<accession>A0ABS9MJW8</accession>
<comment type="caution">
    <text evidence="2">The sequence shown here is derived from an EMBL/GenBank/DDBJ whole genome shotgun (WGS) entry which is preliminary data.</text>
</comment>